<evidence type="ECO:0000313" key="2">
    <source>
        <dbReference type="EMBL" id="CZT16720.1"/>
    </source>
</evidence>
<feature type="compositionally biased region" description="Basic and acidic residues" evidence="1">
    <location>
        <begin position="137"/>
        <end position="149"/>
    </location>
</feature>
<evidence type="ECO:0000256" key="1">
    <source>
        <dbReference type="SAM" id="MobiDB-lite"/>
    </source>
</evidence>
<feature type="compositionally biased region" description="Pro residues" evidence="1">
    <location>
        <begin position="12"/>
        <end position="23"/>
    </location>
</feature>
<feature type="region of interest" description="Disordered" evidence="1">
    <location>
        <begin position="1"/>
        <end position="27"/>
    </location>
</feature>
<name>A0A2D3UUR9_9PEZI</name>
<feature type="compositionally biased region" description="Low complexity" evidence="1">
    <location>
        <begin position="96"/>
        <end position="112"/>
    </location>
</feature>
<dbReference type="GeneID" id="35597770"/>
<evidence type="ECO:0000313" key="3">
    <source>
        <dbReference type="Proteomes" id="UP000225277"/>
    </source>
</evidence>
<dbReference type="AlphaFoldDB" id="A0A2D3UUR9"/>
<protein>
    <submittedName>
        <fullName evidence="2">Uncharacterized protein</fullName>
    </submittedName>
</protein>
<dbReference type="RefSeq" id="XP_023623613.1">
    <property type="nucleotide sequence ID" value="XM_023767845.1"/>
</dbReference>
<dbReference type="Proteomes" id="UP000225277">
    <property type="component" value="Unassembled WGS sequence"/>
</dbReference>
<gene>
    <name evidence="2" type="ORF">RCC_02555</name>
</gene>
<sequence length="149" mass="15768">MASSTSRRRPPPAHQDPPPPPPESFASLSARNDAVKILQSYEKLSWCAFARCETIQQTRLYFQNIVAGFNAQDEEGMILWKEDFSKRPVTIAPSSTATATTATNTTNAAVNTSGGAEGSRKGKGRVSSGGGGGRHSTGGEKGKGRSERG</sequence>
<feature type="compositionally biased region" description="Gly residues" evidence="1">
    <location>
        <begin position="127"/>
        <end position="136"/>
    </location>
</feature>
<proteinExistence type="predicted"/>
<reference evidence="2 3" key="1">
    <citation type="submission" date="2016-03" db="EMBL/GenBank/DDBJ databases">
        <authorList>
            <person name="Ploux O."/>
        </authorList>
    </citation>
    <scope>NUCLEOTIDE SEQUENCE [LARGE SCALE GENOMIC DNA]</scope>
    <source>
        <strain evidence="2 3">URUG2</strain>
    </source>
</reference>
<organism evidence="2 3">
    <name type="scientific">Ramularia collo-cygni</name>
    <dbReference type="NCBI Taxonomy" id="112498"/>
    <lineage>
        <taxon>Eukaryota</taxon>
        <taxon>Fungi</taxon>
        <taxon>Dikarya</taxon>
        <taxon>Ascomycota</taxon>
        <taxon>Pezizomycotina</taxon>
        <taxon>Dothideomycetes</taxon>
        <taxon>Dothideomycetidae</taxon>
        <taxon>Mycosphaerellales</taxon>
        <taxon>Mycosphaerellaceae</taxon>
        <taxon>Ramularia</taxon>
    </lineage>
</organism>
<accession>A0A2D3UUR9</accession>
<keyword evidence="3" id="KW-1185">Reference proteome</keyword>
<feature type="compositionally biased region" description="Basic residues" evidence="1">
    <location>
        <begin position="1"/>
        <end position="11"/>
    </location>
</feature>
<dbReference type="EMBL" id="FJUY01000003">
    <property type="protein sequence ID" value="CZT16720.1"/>
    <property type="molecule type" value="Genomic_DNA"/>
</dbReference>
<feature type="region of interest" description="Disordered" evidence="1">
    <location>
        <begin position="92"/>
        <end position="149"/>
    </location>
</feature>
<dbReference type="OrthoDB" id="5372011at2759"/>